<dbReference type="Gene3D" id="3.50.50.60">
    <property type="entry name" value="FAD/NAD(P)-binding domain"/>
    <property type="match status" value="2"/>
</dbReference>
<evidence type="ECO:0000256" key="1">
    <source>
        <dbReference type="ARBA" id="ARBA00023002"/>
    </source>
</evidence>
<keyword evidence="3" id="KW-1185">Reference proteome</keyword>
<dbReference type="PRINTS" id="PR00411">
    <property type="entry name" value="PNDRDTASEI"/>
</dbReference>
<comment type="caution">
    <text evidence="2">The sequence shown here is derived from an EMBL/GenBank/DDBJ whole genome shotgun (WGS) entry which is preliminary data.</text>
</comment>
<dbReference type="SUPFAM" id="SSF51905">
    <property type="entry name" value="FAD/NAD(P)-binding domain"/>
    <property type="match status" value="2"/>
</dbReference>
<protein>
    <recommendedName>
        <fullName evidence="4">FAD/NAD(P)-binding domain-containing protein</fullName>
    </recommendedName>
</protein>
<organism evidence="2 3">
    <name type="scientific">Agrocybe pediades</name>
    <dbReference type="NCBI Taxonomy" id="84607"/>
    <lineage>
        <taxon>Eukaryota</taxon>
        <taxon>Fungi</taxon>
        <taxon>Dikarya</taxon>
        <taxon>Basidiomycota</taxon>
        <taxon>Agaricomycotina</taxon>
        <taxon>Agaricomycetes</taxon>
        <taxon>Agaricomycetidae</taxon>
        <taxon>Agaricales</taxon>
        <taxon>Agaricineae</taxon>
        <taxon>Strophariaceae</taxon>
        <taxon>Agrocybe</taxon>
    </lineage>
</organism>
<dbReference type="Pfam" id="PF13738">
    <property type="entry name" value="Pyr_redox_3"/>
    <property type="match status" value="1"/>
</dbReference>
<evidence type="ECO:0000313" key="2">
    <source>
        <dbReference type="EMBL" id="KAF4621155.1"/>
    </source>
</evidence>
<gene>
    <name evidence="2" type="ORF">D9613_000461</name>
</gene>
<name>A0A8H4R0M2_9AGAR</name>
<dbReference type="PANTHER" id="PTHR43539">
    <property type="entry name" value="FLAVIN-BINDING MONOOXYGENASE-LIKE PROTEIN (AFU_ORTHOLOGUE AFUA_4G09220)"/>
    <property type="match status" value="1"/>
</dbReference>
<reference evidence="2 3" key="1">
    <citation type="submission" date="2019-12" db="EMBL/GenBank/DDBJ databases">
        <authorList>
            <person name="Floudas D."/>
            <person name="Bentzer J."/>
            <person name="Ahren D."/>
            <person name="Johansson T."/>
            <person name="Persson P."/>
            <person name="Tunlid A."/>
        </authorList>
    </citation>
    <scope>NUCLEOTIDE SEQUENCE [LARGE SCALE GENOMIC DNA]</scope>
    <source>
        <strain evidence="2 3">CBS 102.39</strain>
    </source>
</reference>
<dbReference type="AlphaFoldDB" id="A0A8H4R0M2"/>
<proteinExistence type="predicted"/>
<keyword evidence="1" id="KW-0560">Oxidoreductase</keyword>
<dbReference type="Proteomes" id="UP000521872">
    <property type="component" value="Unassembled WGS sequence"/>
</dbReference>
<sequence length="620" mass="68694">MQPVYLPTLDKLGVEAAALENLTLPVDQIAQDWLNSFTSTISAEGAKTEDVLALLHPDAWWRDILALTWDFRSLQGHVQVGKFVTDRVISSAAGWKDIAVATGEGMKTVLLRPYPDLVWIQFFITFNTNVGNGVGIVRLVPTPDAAGQGIVWKAFMIFTTLTGLKDHPETLGEHRNPLPNHGFWPSKRQAELDYADREPTVVIVGAGQSGLDVAARLKTLGVDALIIERSATPGEQWKNRYEALCLHDPVWYDHMPYIPFPKTWPVFTPAPKLAGWLRAYAEAMELNIWTSSTIHSMRLDEEKKIWTVKVTRSGDKTEERVLKPKYVIFAIGLGSGVPTMPDVPGMDQFKGTLLHSKHFGTAKDYVGKKALVVGACTSAHDIAQDFYNYGVDVTMVQRSSTYIMSTKNGWPDLFKGTYEENGPPTDVADWLTASMPLYFGKVMIRGLIEKIAEKDRQILEDLNKAGFKTNNGIDGSGFAFMAAVKAGGYYLDVGTSRLIADKKIKLVSGTNLSRFTENSVVFEDGREVECDVVVCATGFGDGRGPIIDLIGPEQGAKLIKIWGLDEEGETNSAWRWSGVENLYVMVGNLAKCRFHSLHIALQIKAMEEGLWDGKRYSERA</sequence>
<evidence type="ECO:0008006" key="4">
    <source>
        <dbReference type="Google" id="ProtNLM"/>
    </source>
</evidence>
<accession>A0A8H4R0M2</accession>
<dbReference type="InterPro" id="IPR036188">
    <property type="entry name" value="FAD/NAD-bd_sf"/>
</dbReference>
<evidence type="ECO:0000313" key="3">
    <source>
        <dbReference type="Proteomes" id="UP000521872"/>
    </source>
</evidence>
<dbReference type="EMBL" id="JAACJL010000015">
    <property type="protein sequence ID" value="KAF4621155.1"/>
    <property type="molecule type" value="Genomic_DNA"/>
</dbReference>
<dbReference type="GO" id="GO:0050660">
    <property type="term" value="F:flavin adenine dinucleotide binding"/>
    <property type="evidence" value="ECO:0007669"/>
    <property type="project" value="TreeGrafter"/>
</dbReference>
<dbReference type="InterPro" id="IPR050982">
    <property type="entry name" value="Auxin_biosynth/cation_transpt"/>
</dbReference>
<dbReference type="PANTHER" id="PTHR43539:SF68">
    <property type="entry name" value="FLAVIN-BINDING MONOOXYGENASE-LIKE PROTEIN (AFU_ORTHOLOGUE AFUA_4G09220)"/>
    <property type="match status" value="1"/>
</dbReference>
<dbReference type="GO" id="GO:0004497">
    <property type="term" value="F:monooxygenase activity"/>
    <property type="evidence" value="ECO:0007669"/>
    <property type="project" value="TreeGrafter"/>
</dbReference>